<reference evidence="1 2" key="1">
    <citation type="journal article" date="2020" name="Phytopathology">
        <title>Genome Sequence Resources of Colletotrichum truncatum, C. plurivorum, C. musicola, and C. sojae: Four Species Pathogenic to Soybean (Glycine max).</title>
        <authorList>
            <person name="Rogerio F."/>
            <person name="Boufleur T.R."/>
            <person name="Ciampi-Guillardi M."/>
            <person name="Sukno S.A."/>
            <person name="Thon M.R."/>
            <person name="Massola Junior N.S."/>
            <person name="Baroncelli R."/>
        </authorList>
    </citation>
    <scope>NUCLEOTIDE SEQUENCE [LARGE SCALE GENOMIC DNA]</scope>
    <source>
        <strain evidence="1 2">CMES1059</strain>
    </source>
</reference>
<name>A0ACC3YCS5_COLTU</name>
<dbReference type="Proteomes" id="UP000805649">
    <property type="component" value="Unassembled WGS sequence"/>
</dbReference>
<protein>
    <submittedName>
        <fullName evidence="1">Uncharacterized protein</fullName>
    </submittedName>
</protein>
<comment type="caution">
    <text evidence="1">The sequence shown here is derived from an EMBL/GenBank/DDBJ whole genome shotgun (WGS) entry which is preliminary data.</text>
</comment>
<gene>
    <name evidence="1" type="ORF">CTRU02_215495</name>
</gene>
<keyword evidence="2" id="KW-1185">Reference proteome</keyword>
<proteinExistence type="predicted"/>
<accession>A0ACC3YCS5</accession>
<dbReference type="EMBL" id="VUJX02000016">
    <property type="protein sequence ID" value="KAL0929596.1"/>
    <property type="molecule type" value="Genomic_DNA"/>
</dbReference>
<organism evidence="1 2">
    <name type="scientific">Colletotrichum truncatum</name>
    <name type="common">Anthracnose fungus</name>
    <name type="synonym">Colletotrichum capsici</name>
    <dbReference type="NCBI Taxonomy" id="5467"/>
    <lineage>
        <taxon>Eukaryota</taxon>
        <taxon>Fungi</taxon>
        <taxon>Dikarya</taxon>
        <taxon>Ascomycota</taxon>
        <taxon>Pezizomycotina</taxon>
        <taxon>Sordariomycetes</taxon>
        <taxon>Hypocreomycetidae</taxon>
        <taxon>Glomerellales</taxon>
        <taxon>Glomerellaceae</taxon>
        <taxon>Colletotrichum</taxon>
        <taxon>Colletotrichum truncatum species complex</taxon>
    </lineage>
</organism>
<evidence type="ECO:0000313" key="2">
    <source>
        <dbReference type="Proteomes" id="UP000805649"/>
    </source>
</evidence>
<evidence type="ECO:0000313" key="1">
    <source>
        <dbReference type="EMBL" id="KAL0929596.1"/>
    </source>
</evidence>
<sequence>MTDANIDLTSIFEDQYDIYHRTPSLSDGDSPGSSQADESQSQRHGARSGLPLLQLDDWDPDLFYDETPPTCIHYCLEWKLLLRKATSTRPAKLASDTEQNLVLAPSAYWERTLKQKLQQLVEKKQPRDMRYEPEETNITVSVTGPSGRALTKRADGLDITFWKDVEDQLTTWGHLFQKGKSLRITLSFIYKEPEHTASTRTRQGTRRGATGRQHAERADLIEDQEAEGVPTVWSEVYALMRCHVESCPHPYCWRDPDTKKHHPLDTRVLSKLVDCAEEGKPLKTHNDVPVSIRELLYSQEQSNESSRKRKRRASDLPPIHINLNPADQGADKPSLLFDLPWSREEALKRCFTWHCSNASTREWREGFKKAYQICLLECLDLECLYTNQVEEAKFLVEKGVSRGIALQCVKKIGAWLEHVRIQPLV</sequence>